<dbReference type="Proteomes" id="UP001229421">
    <property type="component" value="Unassembled WGS sequence"/>
</dbReference>
<evidence type="ECO:0000313" key="1">
    <source>
        <dbReference type="EMBL" id="KAK1418330.1"/>
    </source>
</evidence>
<reference evidence="1" key="1">
    <citation type="journal article" date="2023" name="bioRxiv">
        <title>Improved chromosome-level genome assembly for marigold (Tagetes erecta).</title>
        <authorList>
            <person name="Jiang F."/>
            <person name="Yuan L."/>
            <person name="Wang S."/>
            <person name="Wang H."/>
            <person name="Xu D."/>
            <person name="Wang A."/>
            <person name="Fan W."/>
        </authorList>
    </citation>
    <scope>NUCLEOTIDE SEQUENCE</scope>
    <source>
        <strain evidence="1">WSJ</strain>
        <tissue evidence="1">Leaf</tissue>
    </source>
</reference>
<keyword evidence="2" id="KW-1185">Reference proteome</keyword>
<name>A0AAD8KEW4_TARER</name>
<evidence type="ECO:0000313" key="2">
    <source>
        <dbReference type="Proteomes" id="UP001229421"/>
    </source>
</evidence>
<organism evidence="1 2">
    <name type="scientific">Tagetes erecta</name>
    <name type="common">African marigold</name>
    <dbReference type="NCBI Taxonomy" id="13708"/>
    <lineage>
        <taxon>Eukaryota</taxon>
        <taxon>Viridiplantae</taxon>
        <taxon>Streptophyta</taxon>
        <taxon>Embryophyta</taxon>
        <taxon>Tracheophyta</taxon>
        <taxon>Spermatophyta</taxon>
        <taxon>Magnoliopsida</taxon>
        <taxon>eudicotyledons</taxon>
        <taxon>Gunneridae</taxon>
        <taxon>Pentapetalae</taxon>
        <taxon>asterids</taxon>
        <taxon>campanulids</taxon>
        <taxon>Asterales</taxon>
        <taxon>Asteraceae</taxon>
        <taxon>Asteroideae</taxon>
        <taxon>Heliantheae alliance</taxon>
        <taxon>Tageteae</taxon>
        <taxon>Tagetes</taxon>
    </lineage>
</organism>
<dbReference type="EMBL" id="JAUHHV010000007">
    <property type="protein sequence ID" value="KAK1418330.1"/>
    <property type="molecule type" value="Genomic_DNA"/>
</dbReference>
<dbReference type="AlphaFoldDB" id="A0AAD8KEW4"/>
<protein>
    <submittedName>
        <fullName evidence="1">Uncharacterized protein</fullName>
    </submittedName>
</protein>
<sequence>MFLDVFVVKISVSLMCSGIVPPSFKGFVRYCTLYWNNKCSIYIMFGLTQLFGALKRPKLSPVPGKIHQLEGPLMVKHGRPLNLTGDFKDPSLFSLSLTILEQMSIEKDLNKSL</sequence>
<gene>
    <name evidence="1" type="ORF">QVD17_27473</name>
</gene>
<comment type="caution">
    <text evidence="1">The sequence shown here is derived from an EMBL/GenBank/DDBJ whole genome shotgun (WGS) entry which is preliminary data.</text>
</comment>
<accession>A0AAD8KEW4</accession>
<proteinExistence type="predicted"/>